<keyword evidence="3" id="KW-0238">DNA-binding</keyword>
<evidence type="ECO:0000256" key="2">
    <source>
        <dbReference type="ARBA" id="ARBA00023015"/>
    </source>
</evidence>
<dbReference type="RefSeq" id="WP_171836579.1">
    <property type="nucleotide sequence ID" value="NZ_CP053709.1"/>
</dbReference>
<name>A0A6M8HWJ7_9PROT</name>
<protein>
    <submittedName>
        <fullName evidence="6">LysR family transcriptional regulator</fullName>
    </submittedName>
</protein>
<reference evidence="6 7" key="1">
    <citation type="journal article" date="2014" name="World J. Microbiol. Biotechnol.">
        <title>Biodiversity and physiological characteristics of Antarctic and Arctic lichens-associated bacteria.</title>
        <authorList>
            <person name="Lee Y.M."/>
            <person name="Kim E.H."/>
            <person name="Lee H.K."/>
            <person name="Hong S.G."/>
        </authorList>
    </citation>
    <scope>NUCLEOTIDE SEQUENCE [LARGE SCALE GENOMIC DNA]</scope>
    <source>
        <strain evidence="6 7">PAMC 26569</strain>
        <plasmid evidence="6">unnamed1</plasmid>
    </source>
</reference>
<dbReference type="InterPro" id="IPR005119">
    <property type="entry name" value="LysR_subst-bd"/>
</dbReference>
<feature type="domain" description="HTH lysR-type" evidence="5">
    <location>
        <begin position="2"/>
        <end position="59"/>
    </location>
</feature>
<dbReference type="InterPro" id="IPR000847">
    <property type="entry name" value="LysR_HTH_N"/>
</dbReference>
<evidence type="ECO:0000256" key="3">
    <source>
        <dbReference type="ARBA" id="ARBA00023125"/>
    </source>
</evidence>
<dbReference type="Proteomes" id="UP000500767">
    <property type="component" value="Plasmid unnamed1"/>
</dbReference>
<dbReference type="PROSITE" id="PS50931">
    <property type="entry name" value="HTH_LYSR"/>
    <property type="match status" value="1"/>
</dbReference>
<dbReference type="GO" id="GO:0006351">
    <property type="term" value="P:DNA-templated transcription"/>
    <property type="evidence" value="ECO:0007669"/>
    <property type="project" value="TreeGrafter"/>
</dbReference>
<dbReference type="PANTHER" id="PTHR30537:SF21">
    <property type="entry name" value="HTH-TYPE TRANSCRIPTIONAL REGULATOR SINR-RELATED"/>
    <property type="match status" value="1"/>
</dbReference>
<accession>A0A6M8HWJ7</accession>
<gene>
    <name evidence="6" type="ORF">HN018_22395</name>
</gene>
<dbReference type="CDD" id="cd08422">
    <property type="entry name" value="PBP2_CrgA_like"/>
    <property type="match status" value="1"/>
</dbReference>
<dbReference type="EMBL" id="CP053709">
    <property type="protein sequence ID" value="QKE92964.1"/>
    <property type="molecule type" value="Genomic_DNA"/>
</dbReference>
<dbReference type="Pfam" id="PF03466">
    <property type="entry name" value="LysR_substrate"/>
    <property type="match status" value="1"/>
</dbReference>
<dbReference type="PANTHER" id="PTHR30537">
    <property type="entry name" value="HTH-TYPE TRANSCRIPTIONAL REGULATOR"/>
    <property type="match status" value="1"/>
</dbReference>
<dbReference type="FunFam" id="1.10.10.10:FF:000001">
    <property type="entry name" value="LysR family transcriptional regulator"/>
    <property type="match status" value="1"/>
</dbReference>
<dbReference type="InterPro" id="IPR036388">
    <property type="entry name" value="WH-like_DNA-bd_sf"/>
</dbReference>
<keyword evidence="2" id="KW-0805">Transcription regulation</keyword>
<dbReference type="Pfam" id="PF00126">
    <property type="entry name" value="HTH_1"/>
    <property type="match status" value="1"/>
</dbReference>
<dbReference type="GO" id="GO:0043565">
    <property type="term" value="F:sequence-specific DNA binding"/>
    <property type="evidence" value="ECO:0007669"/>
    <property type="project" value="TreeGrafter"/>
</dbReference>
<keyword evidence="7" id="KW-1185">Reference proteome</keyword>
<evidence type="ECO:0000256" key="4">
    <source>
        <dbReference type="ARBA" id="ARBA00023163"/>
    </source>
</evidence>
<dbReference type="AlphaFoldDB" id="A0A6M8HWJ7"/>
<dbReference type="KEGG" id="lck:HN018_22395"/>
<keyword evidence="6" id="KW-0614">Plasmid</keyword>
<dbReference type="SUPFAM" id="SSF46785">
    <property type="entry name" value="Winged helix' DNA-binding domain"/>
    <property type="match status" value="1"/>
</dbReference>
<evidence type="ECO:0000256" key="1">
    <source>
        <dbReference type="ARBA" id="ARBA00009437"/>
    </source>
</evidence>
<evidence type="ECO:0000313" key="7">
    <source>
        <dbReference type="Proteomes" id="UP000500767"/>
    </source>
</evidence>
<dbReference type="InterPro" id="IPR036390">
    <property type="entry name" value="WH_DNA-bd_sf"/>
</dbReference>
<comment type="similarity">
    <text evidence="1">Belongs to the LysR transcriptional regulatory family.</text>
</comment>
<evidence type="ECO:0000259" key="5">
    <source>
        <dbReference type="PROSITE" id="PS50931"/>
    </source>
</evidence>
<dbReference type="SUPFAM" id="SSF53850">
    <property type="entry name" value="Periplasmic binding protein-like II"/>
    <property type="match status" value="1"/>
</dbReference>
<evidence type="ECO:0000313" key="6">
    <source>
        <dbReference type="EMBL" id="QKE92964.1"/>
    </source>
</evidence>
<keyword evidence="4" id="KW-0804">Transcription</keyword>
<dbReference type="Gene3D" id="1.10.10.10">
    <property type="entry name" value="Winged helix-like DNA-binding domain superfamily/Winged helix DNA-binding domain"/>
    <property type="match status" value="1"/>
</dbReference>
<dbReference type="GO" id="GO:0003700">
    <property type="term" value="F:DNA-binding transcription factor activity"/>
    <property type="evidence" value="ECO:0007669"/>
    <property type="project" value="InterPro"/>
</dbReference>
<organism evidence="6 7">
    <name type="scientific">Lichenicola cladoniae</name>
    <dbReference type="NCBI Taxonomy" id="1484109"/>
    <lineage>
        <taxon>Bacteria</taxon>
        <taxon>Pseudomonadati</taxon>
        <taxon>Pseudomonadota</taxon>
        <taxon>Alphaproteobacteria</taxon>
        <taxon>Acetobacterales</taxon>
        <taxon>Acetobacteraceae</taxon>
        <taxon>Lichenicola</taxon>
    </lineage>
</organism>
<geneLocation type="plasmid" evidence="6 7">
    <name>unnamed1</name>
</geneLocation>
<proteinExistence type="inferred from homology"/>
<sequence>MPDLNDLRVFGQVGSLRSFAGAARALSLPRSSVSRSIARLETALGTRLIHRTTREVELTPAGQSLMARSASALGELGQALEYVGSLATEVQGELRVSVGIGFGINVIAEQLPKFLHRYPDVDVLLDLTSRYAELVSDHVDVAIRLGPLEDSSMVAVRLGEMKRVLCASPTYLERSGEPRTLEDLKGHAIIEMPGVDGRTRTWSFLRDDRTSDVVVEPRVSVNDALTINRLVLNGAGIGIISCYLCAPEIEAARLVHLLPEWTTPAVGVHMIFPSKRELAPAVRAFVDFMKEVNPPGLHWQNNELPTDCRPDRQIASAT</sequence>
<dbReference type="InterPro" id="IPR058163">
    <property type="entry name" value="LysR-type_TF_proteobact-type"/>
</dbReference>
<dbReference type="Gene3D" id="3.40.190.290">
    <property type="match status" value="1"/>
</dbReference>